<dbReference type="Proteomes" id="UP000293547">
    <property type="component" value="Unassembled WGS sequence"/>
</dbReference>
<accession>A0ACB6F2M4</accession>
<protein>
    <submittedName>
        <fullName evidence="1">Uncharacterized protein</fullName>
    </submittedName>
</protein>
<reference evidence="1 2" key="1">
    <citation type="journal article" date="2019" name="bioRxiv">
        <title>Genomics, evolutionary history and diagnostics of the Alternaria alternata species group including apple and Asian pear pathotypes.</title>
        <authorList>
            <person name="Armitage A.D."/>
            <person name="Cockerton H.M."/>
            <person name="Sreenivasaprasad S."/>
            <person name="Woodhall J.W."/>
            <person name="Lane C.R."/>
            <person name="Harrison R.J."/>
            <person name="Clarkson J.P."/>
        </authorList>
    </citation>
    <scope>NUCLEOTIDE SEQUENCE [LARGE SCALE GENOMIC DNA]</scope>
    <source>
        <strain evidence="1 2">FERA 650</strain>
    </source>
</reference>
<keyword evidence="2" id="KW-1185">Reference proteome</keyword>
<evidence type="ECO:0000313" key="2">
    <source>
        <dbReference type="Proteomes" id="UP000293547"/>
    </source>
</evidence>
<dbReference type="EMBL" id="PDWZ02000023">
    <property type="protein sequence ID" value="KAB2098667.1"/>
    <property type="molecule type" value="Genomic_DNA"/>
</dbReference>
<sequence length="243" mass="28131">MASISEEPKMFSGEQVESMSATMSKSNTGTLHHDPRTAESPTVNAGGEIASRIQGLDSPFTKVKYFVTTQGAPVQFNKDYFIAEADARSDRRLDLEEHKWKKVVMNPKWRDGLYMQLRDADRGGAMFNLWYPGDQVWLCGRGSEDVKMGKTRSDSQWFLKEEGRDSLGHQKYSLWTWQTEVMDLNGIWFSENSVSQIGYDKDFELRSYAKGYKPDNRWLYIKILDPKDRNTIWHEGQKLRVHV</sequence>
<gene>
    <name evidence="1" type="ORF">AG0111_0g13113</name>
</gene>
<organism evidence="1 2">
    <name type="scientific">Alternaria gaisen</name>
    <dbReference type="NCBI Taxonomy" id="167740"/>
    <lineage>
        <taxon>Eukaryota</taxon>
        <taxon>Fungi</taxon>
        <taxon>Dikarya</taxon>
        <taxon>Ascomycota</taxon>
        <taxon>Pezizomycotina</taxon>
        <taxon>Dothideomycetes</taxon>
        <taxon>Pleosporomycetidae</taxon>
        <taxon>Pleosporales</taxon>
        <taxon>Pleosporineae</taxon>
        <taxon>Pleosporaceae</taxon>
        <taxon>Alternaria</taxon>
        <taxon>Alternaria sect. Alternaria</taxon>
    </lineage>
</organism>
<name>A0ACB6F2M4_9PLEO</name>
<proteinExistence type="predicted"/>
<comment type="caution">
    <text evidence="1">The sequence shown here is derived from an EMBL/GenBank/DDBJ whole genome shotgun (WGS) entry which is preliminary data.</text>
</comment>
<evidence type="ECO:0000313" key="1">
    <source>
        <dbReference type="EMBL" id="KAB2098667.1"/>
    </source>
</evidence>